<protein>
    <submittedName>
        <fullName evidence="1">Uncharacterized protein</fullName>
    </submittedName>
</protein>
<dbReference type="EMBL" id="LECW02000023">
    <property type="protein sequence ID" value="KRT93073.1"/>
    <property type="molecule type" value="Genomic_DNA"/>
</dbReference>
<dbReference type="Proteomes" id="UP000036168">
    <property type="component" value="Unassembled WGS sequence"/>
</dbReference>
<dbReference type="RefSeq" id="WP_057957627.1">
    <property type="nucleotide sequence ID" value="NZ_JARRTL010000047.1"/>
</dbReference>
<comment type="caution">
    <text evidence="1">The sequence shown here is derived from an EMBL/GenBank/DDBJ whole genome shotgun (WGS) entry which is preliminary data.</text>
</comment>
<evidence type="ECO:0000313" key="4">
    <source>
        <dbReference type="Proteomes" id="UP001341297"/>
    </source>
</evidence>
<proteinExistence type="predicted"/>
<reference evidence="1 3" key="1">
    <citation type="journal article" date="2015" name="Int. J. Syst. Evol. Microbiol.">
        <title>Bacillus glycinifermentans sp. nov., isolated from fermented soybean paste.</title>
        <authorList>
            <person name="Kim S.J."/>
            <person name="Dunlap C.A."/>
            <person name="Kwon S.W."/>
            <person name="Rooney A.P."/>
        </authorList>
    </citation>
    <scope>NUCLEOTIDE SEQUENCE [LARGE SCALE GENOMIC DNA]</scope>
    <source>
        <strain evidence="1 3">GO-13</strain>
    </source>
</reference>
<dbReference type="EMBL" id="JARRTL010000047">
    <property type="protein sequence ID" value="MEC0487884.1"/>
    <property type="molecule type" value="Genomic_DNA"/>
</dbReference>
<accession>A0A0T6BN46</accession>
<dbReference type="AlphaFoldDB" id="A0A0T6BN46"/>
<evidence type="ECO:0000313" key="3">
    <source>
        <dbReference type="Proteomes" id="UP000036168"/>
    </source>
</evidence>
<keyword evidence="4" id="KW-1185">Reference proteome</keyword>
<dbReference type="Proteomes" id="UP001341297">
    <property type="component" value="Unassembled WGS sequence"/>
</dbReference>
<evidence type="ECO:0000313" key="1">
    <source>
        <dbReference type="EMBL" id="KRT93073.1"/>
    </source>
</evidence>
<evidence type="ECO:0000313" key="2">
    <source>
        <dbReference type="EMBL" id="MEC0487884.1"/>
    </source>
</evidence>
<sequence>MGRIVDLALYLPKGTSKDYLDENENKKMSRAEMQKKIMQCKALYDFYCHECRVQLTVDKRGYWRVKNKQHDKNCTYGYEYKSFNYERRQGKHSLLEAPKVVPLQIKTSLSKSSSAPETKKPKQYSNTISRLKSKYSSKKRENFYIRTVDEYFYHIKEAKEKGMITELYRVFAREKISYSQKGYPFMYSYQINDTLPEYFFVQGQINNRSNDVEGGIIKFATLKFHDNIEGRYIPKLFFGDPIINAEAQNILNSMKPNEMIGVLVQCKNAYSFESNSTNIHIIELEVYDIDISRYS</sequence>
<organism evidence="1 3">
    <name type="scientific">Bacillus glycinifermentans</name>
    <dbReference type="NCBI Taxonomy" id="1664069"/>
    <lineage>
        <taxon>Bacteria</taxon>
        <taxon>Bacillati</taxon>
        <taxon>Bacillota</taxon>
        <taxon>Bacilli</taxon>
        <taxon>Bacillales</taxon>
        <taxon>Bacillaceae</taxon>
        <taxon>Bacillus</taxon>
    </lineage>
</organism>
<reference evidence="1" key="2">
    <citation type="submission" date="2015-10" db="EMBL/GenBank/DDBJ databases">
        <authorList>
            <person name="Gilbert D.G."/>
        </authorList>
    </citation>
    <scope>NUCLEOTIDE SEQUENCE</scope>
    <source>
        <strain evidence="1">GO-13</strain>
    </source>
</reference>
<name>A0A0T6BN46_9BACI</name>
<gene>
    <name evidence="1" type="ORF">AB447_203835</name>
    <name evidence="2" type="ORF">P8828_24365</name>
</gene>
<reference evidence="2 4" key="3">
    <citation type="submission" date="2023-03" db="EMBL/GenBank/DDBJ databases">
        <title>Agriculturally important microbes genome sequencing.</title>
        <authorList>
            <person name="Dunlap C."/>
        </authorList>
    </citation>
    <scope>NUCLEOTIDE SEQUENCE [LARGE SCALE GENOMIC DNA]</scope>
    <source>
        <strain evidence="2 4">CBP-3203</strain>
    </source>
</reference>